<feature type="compositionally biased region" description="Polar residues" evidence="1">
    <location>
        <begin position="80"/>
        <end position="90"/>
    </location>
</feature>
<comment type="caution">
    <text evidence="3">The sequence shown here is derived from an EMBL/GenBank/DDBJ whole genome shotgun (WGS) entry which is preliminary data.</text>
</comment>
<organism evidence="3 4">
    <name type="scientific">Podospora fimiseda</name>
    <dbReference type="NCBI Taxonomy" id="252190"/>
    <lineage>
        <taxon>Eukaryota</taxon>
        <taxon>Fungi</taxon>
        <taxon>Dikarya</taxon>
        <taxon>Ascomycota</taxon>
        <taxon>Pezizomycotina</taxon>
        <taxon>Sordariomycetes</taxon>
        <taxon>Sordariomycetidae</taxon>
        <taxon>Sordariales</taxon>
        <taxon>Podosporaceae</taxon>
        <taxon>Podospora</taxon>
    </lineage>
</organism>
<evidence type="ECO:0000256" key="1">
    <source>
        <dbReference type="SAM" id="MobiDB-lite"/>
    </source>
</evidence>
<reference evidence="3" key="2">
    <citation type="submission" date="2023-05" db="EMBL/GenBank/DDBJ databases">
        <authorList>
            <consortium name="Lawrence Berkeley National Laboratory"/>
            <person name="Steindorff A."/>
            <person name="Hensen N."/>
            <person name="Bonometti L."/>
            <person name="Westerberg I."/>
            <person name="Brannstrom I.O."/>
            <person name="Guillou S."/>
            <person name="Cros-Aarteil S."/>
            <person name="Calhoun S."/>
            <person name="Haridas S."/>
            <person name="Kuo A."/>
            <person name="Mondo S."/>
            <person name="Pangilinan J."/>
            <person name="Riley R."/>
            <person name="Labutti K."/>
            <person name="Andreopoulos B."/>
            <person name="Lipzen A."/>
            <person name="Chen C."/>
            <person name="Yanf M."/>
            <person name="Daum C."/>
            <person name="Ng V."/>
            <person name="Clum A."/>
            <person name="Ohm R."/>
            <person name="Martin F."/>
            <person name="Silar P."/>
            <person name="Natvig D."/>
            <person name="Lalanne C."/>
            <person name="Gautier V."/>
            <person name="Ament-Velasquez S.L."/>
            <person name="Kruys A."/>
            <person name="Hutchinson M.I."/>
            <person name="Powell A.J."/>
            <person name="Barry K."/>
            <person name="Miller A.N."/>
            <person name="Grigoriev I.V."/>
            <person name="Debuchy R."/>
            <person name="Gladieux P."/>
            <person name="Thoren M.H."/>
            <person name="Johannesson H."/>
        </authorList>
    </citation>
    <scope>NUCLEOTIDE SEQUENCE</scope>
    <source>
        <strain evidence="3">CBS 990.96</strain>
    </source>
</reference>
<feature type="region of interest" description="Disordered" evidence="1">
    <location>
        <begin position="1"/>
        <end position="190"/>
    </location>
</feature>
<dbReference type="Proteomes" id="UP001301958">
    <property type="component" value="Unassembled WGS sequence"/>
</dbReference>
<keyword evidence="2" id="KW-0472">Membrane</keyword>
<sequence length="306" mass="33007">MTHASGSGEGRQLIVAIRRGGGGGREEAEGSGVGESTNEQQSTTRSMSLRLRGGGESLASQESNEDQPISRRLRSRTTRGSQNPESSSVEGGSDEPFVGLPGATGEDEDDPEKEKKNKTRKRKGAIIPESDSQILDDTTTGGISGGVIGVGDPTNNQESTSASAVSVKAEEEEEETGGITPANSPSNNRKRLAGARGRVWPMGRDVEFQPEECRTSARLAERRAANCKKRLAGLGLSNFLVKGGRLIGKGEGERGGRRRKEGVDVRGGFFFRFLNCWSRFFISCRLVVSVGVYIYIYINLFFFFSC</sequence>
<reference evidence="3" key="1">
    <citation type="journal article" date="2023" name="Mol. Phylogenet. Evol.">
        <title>Genome-scale phylogeny and comparative genomics of the fungal order Sordariales.</title>
        <authorList>
            <person name="Hensen N."/>
            <person name="Bonometti L."/>
            <person name="Westerberg I."/>
            <person name="Brannstrom I.O."/>
            <person name="Guillou S."/>
            <person name="Cros-Aarteil S."/>
            <person name="Calhoun S."/>
            <person name="Haridas S."/>
            <person name="Kuo A."/>
            <person name="Mondo S."/>
            <person name="Pangilinan J."/>
            <person name="Riley R."/>
            <person name="LaButti K."/>
            <person name="Andreopoulos B."/>
            <person name="Lipzen A."/>
            <person name="Chen C."/>
            <person name="Yan M."/>
            <person name="Daum C."/>
            <person name="Ng V."/>
            <person name="Clum A."/>
            <person name="Steindorff A."/>
            <person name="Ohm R.A."/>
            <person name="Martin F."/>
            <person name="Silar P."/>
            <person name="Natvig D.O."/>
            <person name="Lalanne C."/>
            <person name="Gautier V."/>
            <person name="Ament-Velasquez S.L."/>
            <person name="Kruys A."/>
            <person name="Hutchinson M.I."/>
            <person name="Powell A.J."/>
            <person name="Barry K."/>
            <person name="Miller A.N."/>
            <person name="Grigoriev I.V."/>
            <person name="Debuchy R."/>
            <person name="Gladieux P."/>
            <person name="Hiltunen Thoren M."/>
            <person name="Johannesson H."/>
        </authorList>
    </citation>
    <scope>NUCLEOTIDE SEQUENCE</scope>
    <source>
        <strain evidence="3">CBS 990.96</strain>
    </source>
</reference>
<keyword evidence="2" id="KW-0812">Transmembrane</keyword>
<name>A0AAN7BS41_9PEZI</name>
<keyword evidence="4" id="KW-1185">Reference proteome</keyword>
<accession>A0AAN7BS41</accession>
<dbReference type="EMBL" id="MU865319">
    <property type="protein sequence ID" value="KAK4228412.1"/>
    <property type="molecule type" value="Genomic_DNA"/>
</dbReference>
<gene>
    <name evidence="3" type="ORF">QBC38DRAFT_157037</name>
</gene>
<feature type="compositionally biased region" description="Polar residues" evidence="1">
    <location>
        <begin position="37"/>
        <end position="47"/>
    </location>
</feature>
<feature type="transmembrane region" description="Helical" evidence="2">
    <location>
        <begin position="280"/>
        <end position="304"/>
    </location>
</feature>
<dbReference type="AlphaFoldDB" id="A0AAN7BS41"/>
<feature type="compositionally biased region" description="Low complexity" evidence="1">
    <location>
        <begin position="158"/>
        <end position="167"/>
    </location>
</feature>
<evidence type="ECO:0000313" key="4">
    <source>
        <dbReference type="Proteomes" id="UP001301958"/>
    </source>
</evidence>
<evidence type="ECO:0000313" key="3">
    <source>
        <dbReference type="EMBL" id="KAK4228412.1"/>
    </source>
</evidence>
<evidence type="ECO:0000256" key="2">
    <source>
        <dbReference type="SAM" id="Phobius"/>
    </source>
</evidence>
<keyword evidence="2" id="KW-1133">Transmembrane helix</keyword>
<protein>
    <submittedName>
        <fullName evidence="3">Uncharacterized protein</fullName>
    </submittedName>
</protein>
<proteinExistence type="predicted"/>